<protein>
    <recommendedName>
        <fullName evidence="9 10">D-alanyl-D-alanine dipeptidase</fullName>
        <shortName evidence="9 10">D-Ala-D-Ala dipeptidase</shortName>
        <ecNumber evidence="9 10">3.4.13.22</ecNumber>
    </recommendedName>
</protein>
<dbReference type="Pfam" id="PF01427">
    <property type="entry name" value="Peptidase_M15"/>
    <property type="match status" value="1"/>
</dbReference>
<evidence type="ECO:0000256" key="7">
    <source>
        <dbReference type="ARBA" id="ARBA00023049"/>
    </source>
</evidence>
<evidence type="ECO:0000256" key="9">
    <source>
        <dbReference type="HAMAP-Rule" id="MF_01924"/>
    </source>
</evidence>
<evidence type="ECO:0000256" key="1">
    <source>
        <dbReference type="ARBA" id="ARBA00001362"/>
    </source>
</evidence>
<keyword evidence="2 9" id="KW-0645">Protease</keyword>
<reference evidence="12" key="1">
    <citation type="submission" date="2023-07" db="EMBL/GenBank/DDBJ databases">
        <title>Functional and genomic diversity of the sorghum phyllosphere microbiome.</title>
        <authorList>
            <person name="Shade A."/>
        </authorList>
    </citation>
    <scope>NUCLEOTIDE SEQUENCE</scope>
    <source>
        <strain evidence="12">SORGH_AS_0908</strain>
    </source>
</reference>
<evidence type="ECO:0000256" key="11">
    <source>
        <dbReference type="SAM" id="SignalP"/>
    </source>
</evidence>
<feature type="binding site" evidence="9">
    <location>
        <position position="153"/>
    </location>
    <ligand>
        <name>Zn(2+)</name>
        <dbReference type="ChEBI" id="CHEBI:29105"/>
        <note>catalytic</note>
    </ligand>
</feature>
<evidence type="ECO:0000256" key="3">
    <source>
        <dbReference type="ARBA" id="ARBA00022723"/>
    </source>
</evidence>
<dbReference type="PANTHER" id="PTHR43126">
    <property type="entry name" value="D-ALANYL-D-ALANINE DIPEPTIDASE"/>
    <property type="match status" value="1"/>
</dbReference>
<keyword evidence="5 9" id="KW-0862">Zinc</keyword>
<dbReference type="AlphaFoldDB" id="A0AAW8G608"/>
<dbReference type="InterPro" id="IPR000755">
    <property type="entry name" value="A_A_dipeptidase"/>
</dbReference>
<dbReference type="GO" id="GO:0008270">
    <property type="term" value="F:zinc ion binding"/>
    <property type="evidence" value="ECO:0007669"/>
    <property type="project" value="UniProtKB-UniRule"/>
</dbReference>
<dbReference type="Proteomes" id="UP001234354">
    <property type="component" value="Unassembled WGS sequence"/>
</dbReference>
<evidence type="ECO:0000313" key="13">
    <source>
        <dbReference type="Proteomes" id="UP001234354"/>
    </source>
</evidence>
<organism evidence="12 13">
    <name type="scientific">Pseudoxanthomonas winnipegensis</name>
    <dbReference type="NCBI Taxonomy" id="2480810"/>
    <lineage>
        <taxon>Bacteria</taxon>
        <taxon>Pseudomonadati</taxon>
        <taxon>Pseudomonadota</taxon>
        <taxon>Gammaproteobacteria</taxon>
        <taxon>Lysobacterales</taxon>
        <taxon>Lysobacteraceae</taxon>
        <taxon>Pseudoxanthomonas</taxon>
    </lineage>
</organism>
<dbReference type="GO" id="GO:0006508">
    <property type="term" value="P:proteolysis"/>
    <property type="evidence" value="ECO:0007669"/>
    <property type="project" value="UniProtKB-KW"/>
</dbReference>
<evidence type="ECO:0000256" key="10">
    <source>
        <dbReference type="PIRNR" id="PIRNR026671"/>
    </source>
</evidence>
<feature type="active site" description="Proton donor/acceptor" evidence="9">
    <location>
        <position position="213"/>
    </location>
</feature>
<comment type="similarity">
    <text evidence="9 10">Belongs to the peptidase M15D family.</text>
</comment>
<keyword evidence="4 9" id="KW-0378">Hydrolase</keyword>
<feature type="site" description="Transition state stabilizer" evidence="9">
    <location>
        <position position="101"/>
    </location>
</feature>
<name>A0AAW8G608_9GAMM</name>
<comment type="function">
    <text evidence="9 10">Catalyzes hydrolysis of the D-alanyl-D-alanine dipeptide.</text>
</comment>
<keyword evidence="8 10" id="KW-0961">Cell wall biogenesis/degradation</keyword>
<feature type="chain" id="PRO_5043420687" description="D-alanyl-D-alanine dipeptidase" evidence="11">
    <location>
        <begin position="19"/>
        <end position="234"/>
    </location>
</feature>
<keyword evidence="3 9" id="KW-0479">Metal-binding</keyword>
<dbReference type="HAMAP" id="MF_01924">
    <property type="entry name" value="A_A_dipeptidase"/>
    <property type="match status" value="1"/>
</dbReference>
<evidence type="ECO:0000256" key="2">
    <source>
        <dbReference type="ARBA" id="ARBA00022670"/>
    </source>
</evidence>
<dbReference type="CDD" id="cd14817">
    <property type="entry name" value="D-Ala-D-Ala_dipeptidase_VanX"/>
    <property type="match status" value="1"/>
</dbReference>
<dbReference type="GO" id="GO:0071555">
    <property type="term" value="P:cell wall organization"/>
    <property type="evidence" value="ECO:0007669"/>
    <property type="project" value="UniProtKB-KW"/>
</dbReference>
<dbReference type="PIRSF" id="PIRSF026671">
    <property type="entry name" value="AA_dipeptidase"/>
    <property type="match status" value="1"/>
</dbReference>
<keyword evidence="7 9" id="KW-0482">Metalloprotease</keyword>
<dbReference type="EMBL" id="JAUTBB010000001">
    <property type="protein sequence ID" value="MDQ1117789.1"/>
    <property type="molecule type" value="Genomic_DNA"/>
</dbReference>
<evidence type="ECO:0000256" key="8">
    <source>
        <dbReference type="ARBA" id="ARBA00023316"/>
    </source>
</evidence>
<dbReference type="InterPro" id="IPR009045">
    <property type="entry name" value="Zn_M74/Hedgehog-like"/>
</dbReference>
<dbReference type="GO" id="GO:0160237">
    <property type="term" value="F:D-Ala-D-Ala dipeptidase activity"/>
    <property type="evidence" value="ECO:0007669"/>
    <property type="project" value="UniProtKB-EC"/>
</dbReference>
<evidence type="ECO:0000313" key="12">
    <source>
        <dbReference type="EMBL" id="MDQ1117789.1"/>
    </source>
</evidence>
<comment type="caution">
    <text evidence="12">The sequence shown here is derived from an EMBL/GenBank/DDBJ whole genome shotgun (WGS) entry which is preliminary data.</text>
</comment>
<evidence type="ECO:0000256" key="4">
    <source>
        <dbReference type="ARBA" id="ARBA00022801"/>
    </source>
</evidence>
<comment type="catalytic activity">
    <reaction evidence="1 9 10">
        <text>D-alanyl-D-alanine + H2O = 2 D-alanine</text>
        <dbReference type="Rhea" id="RHEA:20661"/>
        <dbReference type="ChEBI" id="CHEBI:15377"/>
        <dbReference type="ChEBI" id="CHEBI:57416"/>
        <dbReference type="ChEBI" id="CHEBI:57822"/>
        <dbReference type="EC" id="3.4.13.22"/>
    </reaction>
</comment>
<dbReference type="SUPFAM" id="SSF55166">
    <property type="entry name" value="Hedgehog/DD-peptidase"/>
    <property type="match status" value="1"/>
</dbReference>
<feature type="signal peptide" evidence="11">
    <location>
        <begin position="1"/>
        <end position="18"/>
    </location>
</feature>
<dbReference type="RefSeq" id="WP_306995457.1">
    <property type="nucleotide sequence ID" value="NZ_JAUTBB010000001.1"/>
</dbReference>
<sequence length="234" mass="25654">MRRVLALLLVLAASNAHAAEPVRTSPATTAAQAGLVDVTTLAPDVRRDIRYAGAHNFTGKPVDGYEAPKCLLLAPVAQALAQVQADLRAQGLGLKLFDCYRPMRAVQAFMRWAADLPDQTMKAEFYPALDKTRIIPDGYVAEVSGHSRGATVDLTLVRCQAGACTELDMGTPFDFFDPRAHTDAPGLSEAQRANRTRLVEAMARRGFANYPGEWWHYTFKPEPSPDVQFDVPVR</sequence>
<keyword evidence="6 9" id="KW-0224">Dipeptidase</keyword>
<evidence type="ECO:0000256" key="6">
    <source>
        <dbReference type="ARBA" id="ARBA00022997"/>
    </source>
</evidence>
<gene>
    <name evidence="9" type="primary">ddpX</name>
    <name evidence="12" type="ORF">QE383_000097</name>
</gene>
<dbReference type="Gene3D" id="3.30.1380.10">
    <property type="match status" value="1"/>
</dbReference>
<keyword evidence="11" id="KW-0732">Signal</keyword>
<proteinExistence type="inferred from homology"/>
<feature type="binding site" evidence="9">
    <location>
        <position position="216"/>
    </location>
    <ligand>
        <name>Zn(2+)</name>
        <dbReference type="ChEBI" id="CHEBI:29105"/>
        <note>catalytic</note>
    </ligand>
</feature>
<evidence type="ECO:0000256" key="5">
    <source>
        <dbReference type="ARBA" id="ARBA00022833"/>
    </source>
</evidence>
<comment type="cofactor">
    <cofactor evidence="9">
        <name>Zn(2+)</name>
        <dbReference type="ChEBI" id="CHEBI:29105"/>
    </cofactor>
    <text evidence="9">Binds 1 zinc ion per subunit.</text>
</comment>
<dbReference type="GO" id="GO:0008237">
    <property type="term" value="F:metallopeptidase activity"/>
    <property type="evidence" value="ECO:0007669"/>
    <property type="project" value="UniProtKB-KW"/>
</dbReference>
<dbReference type="EC" id="3.4.13.22" evidence="9 10"/>
<accession>A0AAW8G608</accession>
<feature type="binding site" evidence="9">
    <location>
        <position position="146"/>
    </location>
    <ligand>
        <name>Zn(2+)</name>
        <dbReference type="ChEBI" id="CHEBI:29105"/>
        <note>catalytic</note>
    </ligand>
</feature>
<dbReference type="PANTHER" id="PTHR43126:SF1">
    <property type="entry name" value="D-ALANYL-D-ALANINE DIPEPTIDASE"/>
    <property type="match status" value="1"/>
</dbReference>